<dbReference type="EMBL" id="FRFD01000010">
    <property type="protein sequence ID" value="SHO51779.1"/>
    <property type="molecule type" value="Genomic_DNA"/>
</dbReference>
<reference evidence="1 2" key="1">
    <citation type="submission" date="2016-12" db="EMBL/GenBank/DDBJ databases">
        <authorList>
            <person name="Song W.-J."/>
            <person name="Kurnit D.M."/>
        </authorList>
    </citation>
    <scope>NUCLEOTIDE SEQUENCE [LARGE SCALE GENOMIC DNA]</scope>
    <source>
        <strain evidence="1 2">DSM 12503</strain>
    </source>
</reference>
<dbReference type="Proteomes" id="UP000184612">
    <property type="component" value="Unassembled WGS sequence"/>
</dbReference>
<dbReference type="AlphaFoldDB" id="A0A1M7YGT5"/>
<evidence type="ECO:0000313" key="2">
    <source>
        <dbReference type="Proteomes" id="UP000184612"/>
    </source>
</evidence>
<organism evidence="1 2">
    <name type="scientific">Anaerocolumna xylanovorans DSM 12503</name>
    <dbReference type="NCBI Taxonomy" id="1121345"/>
    <lineage>
        <taxon>Bacteria</taxon>
        <taxon>Bacillati</taxon>
        <taxon>Bacillota</taxon>
        <taxon>Clostridia</taxon>
        <taxon>Lachnospirales</taxon>
        <taxon>Lachnospiraceae</taxon>
        <taxon>Anaerocolumna</taxon>
    </lineage>
</organism>
<dbReference type="STRING" id="1121345.SAMN02745217_03331"/>
<dbReference type="RefSeq" id="WP_073589991.1">
    <property type="nucleotide sequence ID" value="NZ_FRFD01000010.1"/>
</dbReference>
<gene>
    <name evidence="1" type="ORF">SAMN02745217_03331</name>
</gene>
<evidence type="ECO:0000313" key="1">
    <source>
        <dbReference type="EMBL" id="SHO51779.1"/>
    </source>
</evidence>
<accession>A0A1M7YGT5</accession>
<dbReference type="OrthoDB" id="1934755at2"/>
<proteinExistence type="predicted"/>
<sequence>MSNNFFNPGLSNGLTNNVSFARHLCNYIGQTVIIFTTSGGVSGCGFTGVLLSVTCDTCRIDSRQGVAPACPLGSSCCGDINNNNCGNYNGFRSVGSVCDIPLDSIAAFCHNAI</sequence>
<name>A0A1M7YGT5_9FIRM</name>
<keyword evidence="2" id="KW-1185">Reference proteome</keyword>
<protein>
    <submittedName>
        <fullName evidence="1">Uncharacterized protein</fullName>
    </submittedName>
</protein>